<dbReference type="EMBL" id="BDGG01000002">
    <property type="protein sequence ID" value="GAU92431.1"/>
    <property type="molecule type" value="Genomic_DNA"/>
</dbReference>
<dbReference type="Proteomes" id="UP000186922">
    <property type="component" value="Unassembled WGS sequence"/>
</dbReference>
<keyword evidence="2" id="KW-1185">Reference proteome</keyword>
<comment type="caution">
    <text evidence="1">The sequence shown here is derived from an EMBL/GenBank/DDBJ whole genome shotgun (WGS) entry which is preliminary data.</text>
</comment>
<gene>
    <name evidence="1" type="primary">RvY_04512</name>
    <name evidence="1" type="synonym">RvY_04512.2</name>
    <name evidence="1" type="ORF">RvY_04512-2</name>
</gene>
<organism evidence="1 2">
    <name type="scientific">Ramazzottius varieornatus</name>
    <name type="common">Water bear</name>
    <name type="synonym">Tardigrade</name>
    <dbReference type="NCBI Taxonomy" id="947166"/>
    <lineage>
        <taxon>Eukaryota</taxon>
        <taxon>Metazoa</taxon>
        <taxon>Ecdysozoa</taxon>
        <taxon>Tardigrada</taxon>
        <taxon>Eutardigrada</taxon>
        <taxon>Parachela</taxon>
        <taxon>Hypsibioidea</taxon>
        <taxon>Ramazzottiidae</taxon>
        <taxon>Ramazzottius</taxon>
    </lineage>
</organism>
<protein>
    <submittedName>
        <fullName evidence="1">Uncharacterized protein</fullName>
    </submittedName>
</protein>
<sequence length="103" mass="11410">MTTMAVTLSPNLSILTSQPAWTSLSRKQSPASGRWIETTALLDLMLFNDIWRAAAVRKIAARQVFSADELKISVCWRNNQGKNRVGSAKAGCDMGYAENLFEM</sequence>
<evidence type="ECO:0000313" key="2">
    <source>
        <dbReference type="Proteomes" id="UP000186922"/>
    </source>
</evidence>
<dbReference type="AlphaFoldDB" id="A0A1D1USI1"/>
<proteinExistence type="predicted"/>
<reference evidence="1 2" key="1">
    <citation type="journal article" date="2016" name="Nat. Commun.">
        <title>Extremotolerant tardigrade genome and improved radiotolerance of human cultured cells by tardigrade-unique protein.</title>
        <authorList>
            <person name="Hashimoto T."/>
            <person name="Horikawa D.D."/>
            <person name="Saito Y."/>
            <person name="Kuwahara H."/>
            <person name="Kozuka-Hata H."/>
            <person name="Shin-I T."/>
            <person name="Minakuchi Y."/>
            <person name="Ohishi K."/>
            <person name="Motoyama A."/>
            <person name="Aizu T."/>
            <person name="Enomoto A."/>
            <person name="Kondo K."/>
            <person name="Tanaka S."/>
            <person name="Hara Y."/>
            <person name="Koshikawa S."/>
            <person name="Sagara H."/>
            <person name="Miura T."/>
            <person name="Yokobori S."/>
            <person name="Miyagawa K."/>
            <person name="Suzuki Y."/>
            <person name="Kubo T."/>
            <person name="Oyama M."/>
            <person name="Kohara Y."/>
            <person name="Fujiyama A."/>
            <person name="Arakawa K."/>
            <person name="Katayama T."/>
            <person name="Toyoda A."/>
            <person name="Kunieda T."/>
        </authorList>
    </citation>
    <scope>NUCLEOTIDE SEQUENCE [LARGE SCALE GENOMIC DNA]</scope>
    <source>
        <strain evidence="1 2">YOKOZUNA-1</strain>
    </source>
</reference>
<accession>A0A1D1USI1</accession>
<evidence type="ECO:0000313" key="1">
    <source>
        <dbReference type="EMBL" id="GAU92431.1"/>
    </source>
</evidence>
<name>A0A1D1USI1_RAMVA</name>